<reference evidence="2" key="1">
    <citation type="journal article" date="2015" name="Nature">
        <title>Complex archaea that bridge the gap between prokaryotes and eukaryotes.</title>
        <authorList>
            <person name="Spang A."/>
            <person name="Saw J.H."/>
            <person name="Jorgensen S.L."/>
            <person name="Zaremba-Niedzwiedzka K."/>
            <person name="Martijn J."/>
            <person name="Lind A.E."/>
            <person name="van Eijk R."/>
            <person name="Schleper C."/>
            <person name="Guy L."/>
            <person name="Ettema T.J."/>
        </authorList>
    </citation>
    <scope>NUCLEOTIDE SEQUENCE</scope>
</reference>
<protein>
    <recommendedName>
        <fullName evidence="1">GP-PDE domain-containing protein</fullName>
    </recommendedName>
</protein>
<sequence length="46" mass="4729">MRPLIISHAACAGHAPENTLAGVRTALKLGAHAIEVDVQASADRVP</sequence>
<dbReference type="Gene3D" id="3.20.20.190">
    <property type="entry name" value="Phosphatidylinositol (PI) phosphodiesterase"/>
    <property type="match status" value="1"/>
</dbReference>
<dbReference type="EMBL" id="LAZR01035560">
    <property type="protein sequence ID" value="KKL27180.1"/>
    <property type="molecule type" value="Genomic_DNA"/>
</dbReference>
<dbReference type="InterPro" id="IPR030395">
    <property type="entry name" value="GP_PDE_dom"/>
</dbReference>
<dbReference type="AlphaFoldDB" id="A0A0F9BZ20"/>
<accession>A0A0F9BZ20</accession>
<organism evidence="2">
    <name type="scientific">marine sediment metagenome</name>
    <dbReference type="NCBI Taxonomy" id="412755"/>
    <lineage>
        <taxon>unclassified sequences</taxon>
        <taxon>metagenomes</taxon>
        <taxon>ecological metagenomes</taxon>
    </lineage>
</organism>
<dbReference type="PANTHER" id="PTHR46211">
    <property type="entry name" value="GLYCEROPHOSPHORYL DIESTER PHOSPHODIESTERASE"/>
    <property type="match status" value="1"/>
</dbReference>
<dbReference type="GO" id="GO:0006629">
    <property type="term" value="P:lipid metabolic process"/>
    <property type="evidence" value="ECO:0007669"/>
    <property type="project" value="InterPro"/>
</dbReference>
<evidence type="ECO:0000313" key="2">
    <source>
        <dbReference type="EMBL" id="KKL27180.1"/>
    </source>
</evidence>
<dbReference type="Pfam" id="PF03009">
    <property type="entry name" value="GDPD"/>
    <property type="match status" value="1"/>
</dbReference>
<dbReference type="PANTHER" id="PTHR46211:SF1">
    <property type="entry name" value="GLYCEROPHOSPHODIESTER PHOSPHODIESTERASE, CYTOPLASMIC"/>
    <property type="match status" value="1"/>
</dbReference>
<dbReference type="PROSITE" id="PS51704">
    <property type="entry name" value="GP_PDE"/>
    <property type="match status" value="1"/>
</dbReference>
<dbReference type="SUPFAM" id="SSF51695">
    <property type="entry name" value="PLC-like phosphodiesterases"/>
    <property type="match status" value="1"/>
</dbReference>
<dbReference type="GO" id="GO:0008081">
    <property type="term" value="F:phosphoric diester hydrolase activity"/>
    <property type="evidence" value="ECO:0007669"/>
    <property type="project" value="InterPro"/>
</dbReference>
<name>A0A0F9BZ20_9ZZZZ</name>
<gene>
    <name evidence="2" type="ORF">LCGC14_2387730</name>
</gene>
<feature type="domain" description="GP-PDE" evidence="1">
    <location>
        <begin position="3"/>
        <end position="46"/>
    </location>
</feature>
<feature type="non-terminal residue" evidence="2">
    <location>
        <position position="46"/>
    </location>
</feature>
<dbReference type="InterPro" id="IPR017946">
    <property type="entry name" value="PLC-like_Pdiesterase_TIM-brl"/>
</dbReference>
<proteinExistence type="predicted"/>
<comment type="caution">
    <text evidence="2">The sequence shown here is derived from an EMBL/GenBank/DDBJ whole genome shotgun (WGS) entry which is preliminary data.</text>
</comment>
<evidence type="ECO:0000259" key="1">
    <source>
        <dbReference type="PROSITE" id="PS51704"/>
    </source>
</evidence>